<dbReference type="EMBL" id="CP001124">
    <property type="protein sequence ID" value="ACH39219.1"/>
    <property type="molecule type" value="Genomic_DNA"/>
</dbReference>
<reference evidence="2 3" key="2">
    <citation type="journal article" date="2010" name="BMC Genomics">
        <title>The genome of Geobacter bemidjiensis, exemplar for the subsurface clade of Geobacter species that predominate in Fe(III)-reducing subsurface environments.</title>
        <authorList>
            <person name="Aklujkar M."/>
            <person name="Young N.D."/>
            <person name="Holmes D."/>
            <person name="Chavan M."/>
            <person name="Risso C."/>
            <person name="Kiss H.E."/>
            <person name="Han C.S."/>
            <person name="Land M.L."/>
            <person name="Lovley D.R."/>
        </authorList>
    </citation>
    <scope>NUCLEOTIDE SEQUENCE [LARGE SCALE GENOMIC DNA]</scope>
    <source>
        <strain evidence="3">ATCC BAA-1014 / DSM 16622 / JCM 12645 / Bem</strain>
    </source>
</reference>
<dbReference type="InterPro" id="IPR016195">
    <property type="entry name" value="Pol/histidinol_Pase-like"/>
</dbReference>
<keyword evidence="1" id="KW-0732">Signal</keyword>
<dbReference type="InterPro" id="IPR018247">
    <property type="entry name" value="EF_Hand_1_Ca_BS"/>
</dbReference>
<dbReference type="KEGG" id="gbm:Gbem_2207"/>
<evidence type="ECO:0000256" key="1">
    <source>
        <dbReference type="SAM" id="SignalP"/>
    </source>
</evidence>
<organism evidence="2 3">
    <name type="scientific">Citrifermentans bemidjiense (strain ATCC BAA-1014 / DSM 16622 / JCM 12645 / Bem)</name>
    <name type="common">Geobacter bemidjiensis</name>
    <dbReference type="NCBI Taxonomy" id="404380"/>
    <lineage>
        <taxon>Bacteria</taxon>
        <taxon>Pseudomonadati</taxon>
        <taxon>Thermodesulfobacteriota</taxon>
        <taxon>Desulfuromonadia</taxon>
        <taxon>Geobacterales</taxon>
        <taxon>Geobacteraceae</taxon>
        <taxon>Citrifermentans</taxon>
    </lineage>
</organism>
<feature type="chain" id="PRO_5002829733" evidence="1">
    <location>
        <begin position="30"/>
        <end position="524"/>
    </location>
</feature>
<keyword evidence="3" id="KW-1185">Reference proteome</keyword>
<dbReference type="eggNOG" id="COG0613">
    <property type="taxonomic scope" value="Bacteria"/>
</dbReference>
<name>B5EE74_CITBB</name>
<reference evidence="2 3" key="1">
    <citation type="submission" date="2008-07" db="EMBL/GenBank/DDBJ databases">
        <title>Complete sequence of Geobacter bemidjiensis BEM.</title>
        <authorList>
            <consortium name="US DOE Joint Genome Institute"/>
            <person name="Lucas S."/>
            <person name="Copeland A."/>
            <person name="Lapidus A."/>
            <person name="Glavina del Rio T."/>
            <person name="Dalin E."/>
            <person name="Tice H."/>
            <person name="Bruce D."/>
            <person name="Goodwin L."/>
            <person name="Pitluck S."/>
            <person name="Kiss H."/>
            <person name="Brettin T."/>
            <person name="Detter J.C."/>
            <person name="Han C."/>
            <person name="Kuske C.R."/>
            <person name="Schmutz J."/>
            <person name="Larimer F."/>
            <person name="Land M."/>
            <person name="Hauser L."/>
            <person name="Kyrpides N."/>
            <person name="Lykidis A."/>
            <person name="Lovley D."/>
            <person name="Richardson P."/>
        </authorList>
    </citation>
    <scope>NUCLEOTIDE SEQUENCE [LARGE SCALE GENOMIC DNA]</scope>
    <source>
        <strain evidence="3">ATCC BAA-1014 / DSM 16622 / JCM 12645 / Bem</strain>
    </source>
</reference>
<dbReference type="HOGENOM" id="CLU_021963_0_0_7"/>
<feature type="signal peptide" evidence="1">
    <location>
        <begin position="1"/>
        <end position="29"/>
    </location>
</feature>
<dbReference type="Proteomes" id="UP000008825">
    <property type="component" value="Chromosome"/>
</dbReference>
<dbReference type="PROSITE" id="PS00018">
    <property type="entry name" value="EF_HAND_1"/>
    <property type="match status" value="1"/>
</dbReference>
<dbReference type="AlphaFoldDB" id="B5EE74"/>
<accession>B5EE74</accession>
<evidence type="ECO:0000313" key="3">
    <source>
        <dbReference type="Proteomes" id="UP000008825"/>
    </source>
</evidence>
<dbReference type="SUPFAM" id="SSF89550">
    <property type="entry name" value="PHP domain-like"/>
    <property type="match status" value="1"/>
</dbReference>
<proteinExistence type="predicted"/>
<evidence type="ECO:0000313" key="2">
    <source>
        <dbReference type="EMBL" id="ACH39219.1"/>
    </source>
</evidence>
<gene>
    <name evidence="2" type="ordered locus">Gbem_2207</name>
</gene>
<dbReference type="STRING" id="404380.Gbem_2207"/>
<dbReference type="Gene3D" id="3.20.20.140">
    <property type="entry name" value="Metal-dependent hydrolases"/>
    <property type="match status" value="1"/>
</dbReference>
<sequence length="524" mass="56955">MNTDKALKVRRGLGVAVLLSVMVAATASAEEERHQVHHQVSAGRWIAGDFHNHTYLTDGSNVEADVLANAFRFGLGWIANSEHGGTSARSPQGAAWPTDTLFLGNPPAGKMWRWQSLEQYSYPIIAEARTTNPDKLIVQGYEWNVPTHEHASVGIVGSAEQGGKAIAQHEYLFDAGDSGSTSDSYLGVTGKVVANSHDKAVAGARWLEENYSKASYFLLNHPSRTLKYSIADIRDFNNAAPDVAFGFEGIPGHQKEAQRGGYGGASPKSRTYGGADYMVAKVGGLWDALLGEGRHFYCFVNSDFHSVGGDFWPGEYAKSYTFARDENHDGNISPDELVDGLRSGNSFAVHGDLISALDFTAGHGDRRAAMGSELHLDKGANLTIKIRFKSPERNNNGDAVAVDHIDLIAGEITGKVAKFMEDGVTPNPNYGKDTNKSTRVVATFAKKDFEVDEDGYRTIVYPVKHLKKATYFRLRGTNLASNTANETDAQGNPLIDDLMGGNTPANAYADLWFYSNPIFVHVSQ</sequence>
<protein>
    <submittedName>
        <fullName evidence="2">Uncharacterized protein</fullName>
    </submittedName>
</protein>